<sequence>MGNQQNNPGYQRQGQYQNNPGYQRQNNPNYGQGYRQDVGSSNRKRQYENFNQSPPQKSQDLTLEETMKNFILEQKKFNQDTLVYQRGNDAVLRNLE</sequence>
<accession>A0A392RFR0</accession>
<evidence type="ECO:0000256" key="1">
    <source>
        <dbReference type="SAM" id="MobiDB-lite"/>
    </source>
</evidence>
<feature type="region of interest" description="Disordered" evidence="1">
    <location>
        <begin position="1"/>
        <end position="62"/>
    </location>
</feature>
<dbReference type="AlphaFoldDB" id="A0A392RFR0"/>
<comment type="caution">
    <text evidence="2">The sequence shown here is derived from an EMBL/GenBank/DDBJ whole genome shotgun (WGS) entry which is preliminary data.</text>
</comment>
<dbReference type="EMBL" id="LXQA010218911">
    <property type="protein sequence ID" value="MCI34972.1"/>
    <property type="molecule type" value="Genomic_DNA"/>
</dbReference>
<evidence type="ECO:0000313" key="3">
    <source>
        <dbReference type="Proteomes" id="UP000265520"/>
    </source>
</evidence>
<reference evidence="2 3" key="1">
    <citation type="journal article" date="2018" name="Front. Plant Sci.">
        <title>Red Clover (Trifolium pratense) and Zigzag Clover (T. medium) - A Picture of Genomic Similarities and Differences.</title>
        <authorList>
            <person name="Dluhosova J."/>
            <person name="Istvanek J."/>
            <person name="Nedelnik J."/>
            <person name="Repkova J."/>
        </authorList>
    </citation>
    <scope>NUCLEOTIDE SEQUENCE [LARGE SCALE GENOMIC DNA]</scope>
    <source>
        <strain evidence="3">cv. 10/8</strain>
        <tissue evidence="2">Leaf</tissue>
    </source>
</reference>
<evidence type="ECO:0000313" key="2">
    <source>
        <dbReference type="EMBL" id="MCI34972.1"/>
    </source>
</evidence>
<keyword evidence="3" id="KW-1185">Reference proteome</keyword>
<dbReference type="Proteomes" id="UP000265520">
    <property type="component" value="Unassembled WGS sequence"/>
</dbReference>
<feature type="compositionally biased region" description="Polar residues" evidence="1">
    <location>
        <begin position="1"/>
        <end position="30"/>
    </location>
</feature>
<proteinExistence type="predicted"/>
<feature type="compositionally biased region" description="Polar residues" evidence="1">
    <location>
        <begin position="48"/>
        <end position="61"/>
    </location>
</feature>
<protein>
    <submittedName>
        <fullName evidence="2">Uncharacterized protein</fullName>
    </submittedName>
</protein>
<organism evidence="2 3">
    <name type="scientific">Trifolium medium</name>
    <dbReference type="NCBI Taxonomy" id="97028"/>
    <lineage>
        <taxon>Eukaryota</taxon>
        <taxon>Viridiplantae</taxon>
        <taxon>Streptophyta</taxon>
        <taxon>Embryophyta</taxon>
        <taxon>Tracheophyta</taxon>
        <taxon>Spermatophyta</taxon>
        <taxon>Magnoliopsida</taxon>
        <taxon>eudicotyledons</taxon>
        <taxon>Gunneridae</taxon>
        <taxon>Pentapetalae</taxon>
        <taxon>rosids</taxon>
        <taxon>fabids</taxon>
        <taxon>Fabales</taxon>
        <taxon>Fabaceae</taxon>
        <taxon>Papilionoideae</taxon>
        <taxon>50 kb inversion clade</taxon>
        <taxon>NPAAA clade</taxon>
        <taxon>Hologalegina</taxon>
        <taxon>IRL clade</taxon>
        <taxon>Trifolieae</taxon>
        <taxon>Trifolium</taxon>
    </lineage>
</organism>
<feature type="non-terminal residue" evidence="2">
    <location>
        <position position="96"/>
    </location>
</feature>
<name>A0A392RFR0_9FABA</name>